<evidence type="ECO:0000313" key="6">
    <source>
        <dbReference type="Proteomes" id="UP000245609"/>
    </source>
</evidence>
<dbReference type="Pfam" id="PF13302">
    <property type="entry name" value="Acetyltransf_3"/>
    <property type="match status" value="1"/>
</dbReference>
<evidence type="ECO:0000259" key="4">
    <source>
        <dbReference type="PROSITE" id="PS51186"/>
    </source>
</evidence>
<dbReference type="SUPFAM" id="SSF55729">
    <property type="entry name" value="Acyl-CoA N-acyltransferases (Nat)"/>
    <property type="match status" value="1"/>
</dbReference>
<comment type="similarity">
    <text evidence="1">Belongs to the acetyltransferase family. GNAT subfamily.</text>
</comment>
<protein>
    <recommendedName>
        <fullName evidence="4">N-acetyltransferase domain-containing protein</fullName>
    </recommendedName>
</protein>
<keyword evidence="6" id="KW-1185">Reference proteome</keyword>
<gene>
    <name evidence="5" type="ORF">BB560_000119</name>
</gene>
<dbReference type="PANTHER" id="PTHR13256">
    <property type="entry name" value="N-ACETYLTRANSFERASE 9"/>
    <property type="match status" value="1"/>
</dbReference>
<proteinExistence type="inferred from homology"/>
<dbReference type="AlphaFoldDB" id="A0A2T9ZLA7"/>
<dbReference type="InterPro" id="IPR000182">
    <property type="entry name" value="GNAT_dom"/>
</dbReference>
<dbReference type="InterPro" id="IPR039135">
    <property type="entry name" value="NAT9-like"/>
</dbReference>
<dbReference type="Gene3D" id="3.40.630.30">
    <property type="match status" value="1"/>
</dbReference>
<dbReference type="PANTHER" id="PTHR13256:SF16">
    <property type="entry name" value="ALPHA_BETA-TUBULIN-N-ACETYLTRANSFERASE 9"/>
    <property type="match status" value="1"/>
</dbReference>
<organism evidence="5 6">
    <name type="scientific">Smittium megazygosporum</name>
    <dbReference type="NCBI Taxonomy" id="133381"/>
    <lineage>
        <taxon>Eukaryota</taxon>
        <taxon>Fungi</taxon>
        <taxon>Fungi incertae sedis</taxon>
        <taxon>Zoopagomycota</taxon>
        <taxon>Kickxellomycotina</taxon>
        <taxon>Harpellomycetes</taxon>
        <taxon>Harpellales</taxon>
        <taxon>Legeriomycetaceae</taxon>
        <taxon>Smittium</taxon>
    </lineage>
</organism>
<dbReference type="OrthoDB" id="5043642at2759"/>
<dbReference type="Proteomes" id="UP000245609">
    <property type="component" value="Unassembled WGS sequence"/>
</dbReference>
<accession>A0A2T9ZLA7</accession>
<evidence type="ECO:0000256" key="3">
    <source>
        <dbReference type="ARBA" id="ARBA00023315"/>
    </source>
</evidence>
<evidence type="ECO:0000256" key="1">
    <source>
        <dbReference type="ARBA" id="ARBA00009342"/>
    </source>
</evidence>
<evidence type="ECO:0000313" key="5">
    <source>
        <dbReference type="EMBL" id="PVV05365.1"/>
    </source>
</evidence>
<keyword evidence="3" id="KW-0012">Acyltransferase</keyword>
<name>A0A2T9ZLA7_9FUNG</name>
<comment type="caution">
    <text evidence="5">The sequence shown here is derived from an EMBL/GenBank/DDBJ whole genome shotgun (WGS) entry which is preliminary data.</text>
</comment>
<evidence type="ECO:0000256" key="2">
    <source>
        <dbReference type="ARBA" id="ARBA00022679"/>
    </source>
</evidence>
<feature type="domain" description="N-acetyltransferase" evidence="4">
    <location>
        <begin position="24"/>
        <end position="168"/>
    </location>
</feature>
<dbReference type="InterPro" id="IPR016181">
    <property type="entry name" value="Acyl_CoA_acyltransferase"/>
</dbReference>
<dbReference type="PROSITE" id="PS51186">
    <property type="entry name" value="GNAT"/>
    <property type="match status" value="1"/>
</dbReference>
<dbReference type="EMBL" id="MBFS01000011">
    <property type="protein sequence ID" value="PVV05365.1"/>
    <property type="molecule type" value="Genomic_DNA"/>
</dbReference>
<dbReference type="STRING" id="133381.A0A2T9ZLA7"/>
<keyword evidence="2" id="KW-0808">Transferase</keyword>
<dbReference type="GO" id="GO:0008080">
    <property type="term" value="F:N-acetyltransferase activity"/>
    <property type="evidence" value="ECO:0007669"/>
    <property type="project" value="InterPro"/>
</dbReference>
<reference evidence="5 6" key="1">
    <citation type="journal article" date="2018" name="MBio">
        <title>Comparative Genomics Reveals the Core Gene Toolbox for the Fungus-Insect Symbiosis.</title>
        <authorList>
            <person name="Wang Y."/>
            <person name="Stata M."/>
            <person name="Wang W."/>
            <person name="Stajich J.E."/>
            <person name="White M.M."/>
            <person name="Moncalvo J.M."/>
        </authorList>
    </citation>
    <scope>NUCLEOTIDE SEQUENCE [LARGE SCALE GENOMIC DNA]</scope>
    <source>
        <strain evidence="5 6">SC-DP-2</strain>
    </source>
</reference>
<sequence length="191" mass="22149">MKSEELLELTASEPLTLEEEYEMQESWHLDEKKCTFILAVQVDTHKDSKPDSSNENTETSGKSTVCKFDSKSVKLIGDVNIYLNDEEDKNRGEIEIMIAEKGFQGRGIAKEALKIMMYYAIKDIGLTSVYCRILEKNVASIKLFELLGFRFVERSEYFNEVTYEQQFDEEQVKKLTLECKHVVRAEYEGKK</sequence>